<evidence type="ECO:0000313" key="1">
    <source>
        <dbReference type="EMBL" id="EMI22400.1"/>
    </source>
</evidence>
<proteinExistence type="predicted"/>
<dbReference type="EMBL" id="ANOG01000105">
    <property type="protein sequence ID" value="EMI22400.1"/>
    <property type="molecule type" value="Genomic_DNA"/>
</dbReference>
<dbReference type="AlphaFoldDB" id="M5RSY6"/>
<accession>M5RSY6</accession>
<dbReference type="PATRIC" id="fig|1265738.3.peg.668"/>
<protein>
    <submittedName>
        <fullName evidence="1">Uncharacterized protein</fullName>
    </submittedName>
</protein>
<comment type="caution">
    <text evidence="1">The sequence shown here is derived from an EMBL/GenBank/DDBJ whole genome shotgun (WGS) entry which is preliminary data.</text>
</comment>
<reference evidence="1 2" key="1">
    <citation type="journal article" date="2013" name="Mar. Genomics">
        <title>Expression of sulfatases in Rhodopirellula baltica and the diversity of sulfatases in the genus Rhodopirellula.</title>
        <authorList>
            <person name="Wegner C.E."/>
            <person name="Richter-Heitmann T."/>
            <person name="Klindworth A."/>
            <person name="Klockow C."/>
            <person name="Richter M."/>
            <person name="Achstetter T."/>
            <person name="Glockner F.O."/>
            <person name="Harder J."/>
        </authorList>
    </citation>
    <scope>NUCLEOTIDE SEQUENCE [LARGE SCALE GENOMIC DNA]</scope>
    <source>
        <strain evidence="1 2">SM1</strain>
    </source>
</reference>
<gene>
    <name evidence="1" type="ORF">RMSM_00670</name>
</gene>
<sequence length="48" mass="5484">MFSLIAAMLLFSGLHRRRSRLTDALRSFVQRSQNAGSTTEKEKSKKKT</sequence>
<evidence type="ECO:0000313" key="2">
    <source>
        <dbReference type="Proteomes" id="UP000011991"/>
    </source>
</evidence>
<keyword evidence="2" id="KW-1185">Reference proteome</keyword>
<organism evidence="1 2">
    <name type="scientific">Rhodopirellula maiorica SM1</name>
    <dbReference type="NCBI Taxonomy" id="1265738"/>
    <lineage>
        <taxon>Bacteria</taxon>
        <taxon>Pseudomonadati</taxon>
        <taxon>Planctomycetota</taxon>
        <taxon>Planctomycetia</taxon>
        <taxon>Pirellulales</taxon>
        <taxon>Pirellulaceae</taxon>
        <taxon>Novipirellula</taxon>
    </lineage>
</organism>
<name>M5RSY6_9BACT</name>
<dbReference type="Proteomes" id="UP000011991">
    <property type="component" value="Unassembled WGS sequence"/>
</dbReference>